<reference evidence="2 3" key="1">
    <citation type="submission" date="2018-06" db="EMBL/GenBank/DDBJ databases">
        <title>Genomic Encyclopedia of Archaeal and Bacterial Type Strains, Phase II (KMG-II): from individual species to whole genera.</title>
        <authorList>
            <person name="Goeker M."/>
        </authorList>
    </citation>
    <scope>NUCLEOTIDE SEQUENCE [LARGE SCALE GENOMIC DNA]</scope>
    <source>
        <strain evidence="2 3">DSM 29821</strain>
    </source>
</reference>
<organism evidence="2 3">
    <name type="scientific">Chitinophaga dinghuensis</name>
    <dbReference type="NCBI Taxonomy" id="1539050"/>
    <lineage>
        <taxon>Bacteria</taxon>
        <taxon>Pseudomonadati</taxon>
        <taxon>Bacteroidota</taxon>
        <taxon>Chitinophagia</taxon>
        <taxon>Chitinophagales</taxon>
        <taxon>Chitinophagaceae</taxon>
        <taxon>Chitinophaga</taxon>
    </lineage>
</organism>
<dbReference type="AlphaFoldDB" id="A0A327W290"/>
<keyword evidence="3" id="KW-1185">Reference proteome</keyword>
<name>A0A327W290_9BACT</name>
<feature type="signal peptide" evidence="1">
    <location>
        <begin position="1"/>
        <end position="19"/>
    </location>
</feature>
<dbReference type="OrthoDB" id="1453650at2"/>
<feature type="chain" id="PRO_5016348433" evidence="1">
    <location>
        <begin position="20"/>
        <end position="241"/>
    </location>
</feature>
<dbReference type="RefSeq" id="WP_111593515.1">
    <property type="nucleotide sequence ID" value="NZ_QLMA01000006.1"/>
</dbReference>
<dbReference type="EMBL" id="QLMA01000006">
    <property type="protein sequence ID" value="RAJ79038.1"/>
    <property type="molecule type" value="Genomic_DNA"/>
</dbReference>
<evidence type="ECO:0000313" key="3">
    <source>
        <dbReference type="Proteomes" id="UP000249819"/>
    </source>
</evidence>
<dbReference type="Proteomes" id="UP000249819">
    <property type="component" value="Unassembled WGS sequence"/>
</dbReference>
<protein>
    <submittedName>
        <fullName evidence="2">Uncharacterized protein</fullName>
    </submittedName>
</protein>
<accession>A0A327W290</accession>
<gene>
    <name evidence="2" type="ORF">CLV59_10698</name>
</gene>
<proteinExistence type="predicted"/>
<keyword evidence="1" id="KW-0732">Signal</keyword>
<evidence type="ECO:0000256" key="1">
    <source>
        <dbReference type="SAM" id="SignalP"/>
    </source>
</evidence>
<evidence type="ECO:0000313" key="2">
    <source>
        <dbReference type="EMBL" id="RAJ79038.1"/>
    </source>
</evidence>
<sequence length="241" mass="28387">MKRIFLAAVMLLPLTTALAQEYREPSKESEEYNHYRNKVTIPPYGLAKVKALIADIKDVDDETSALAPKVYNGLSLREKFTYHMIHAETYAQNCDAIPPIMDEQKKIFGEIPNSFNDMQWSERQFNWFQQNEDSVVAIIKESTLRSKRLGTNYKTAIVDMNAVQMIPFLQEFYLRDKKDHDILTIFLLFMKNNKYQPFLSSVTYKKLYSERSDYSSFIDYNSANETLILQRINDFYKTYRK</sequence>
<comment type="caution">
    <text evidence="2">The sequence shown here is derived from an EMBL/GenBank/DDBJ whole genome shotgun (WGS) entry which is preliminary data.</text>
</comment>